<dbReference type="PROSITE" id="PS50923">
    <property type="entry name" value="SUSHI"/>
    <property type="match status" value="3"/>
</dbReference>
<dbReference type="Gene3D" id="2.10.70.10">
    <property type="entry name" value="Complement Module, domain 1"/>
    <property type="match status" value="3"/>
</dbReference>
<evidence type="ECO:0000256" key="5">
    <source>
        <dbReference type="SAM" id="SignalP"/>
    </source>
</evidence>
<dbReference type="Pfam" id="PF02494">
    <property type="entry name" value="HYR"/>
    <property type="match status" value="3"/>
</dbReference>
<dbReference type="PANTHER" id="PTHR46343">
    <property type="entry name" value="HYR DOMAIN-CONTAINING PROTEIN"/>
    <property type="match status" value="1"/>
</dbReference>
<evidence type="ECO:0000259" key="6">
    <source>
        <dbReference type="PROSITE" id="PS50234"/>
    </source>
</evidence>
<dbReference type="Pfam" id="PF00084">
    <property type="entry name" value="Sushi"/>
    <property type="match status" value="3"/>
</dbReference>
<evidence type="ECO:0000256" key="2">
    <source>
        <dbReference type="ARBA" id="ARBA00023157"/>
    </source>
</evidence>
<dbReference type="SMART" id="SM01411">
    <property type="entry name" value="Ephrin_rec_like"/>
    <property type="match status" value="4"/>
</dbReference>
<dbReference type="KEGG" id="aplc:110979768"/>
<dbReference type="FunFam" id="2.10.50.10:FF:000018">
    <property type="entry name" value="Sushi, von Willebrand factor type A, EGF and pentraxin domain-containing 1"/>
    <property type="match status" value="2"/>
</dbReference>
<comment type="caution">
    <text evidence="3">Lacks conserved residue(s) required for the propagation of feature annotation.</text>
</comment>
<keyword evidence="2" id="KW-1015">Disulfide bond</keyword>
<protein>
    <submittedName>
        <fullName evidence="10">Sushi, von Willebrand factor type A, EGF and pentraxin domain-containing protein 1-like</fullName>
    </submittedName>
</protein>
<dbReference type="SMART" id="SM00327">
    <property type="entry name" value="VWA"/>
    <property type="match status" value="1"/>
</dbReference>
<evidence type="ECO:0000259" key="7">
    <source>
        <dbReference type="PROSITE" id="PS50825"/>
    </source>
</evidence>
<dbReference type="InterPro" id="IPR003410">
    <property type="entry name" value="HYR_dom"/>
</dbReference>
<evidence type="ECO:0000256" key="3">
    <source>
        <dbReference type="PROSITE-ProRule" id="PRU00302"/>
    </source>
</evidence>
<evidence type="ECO:0000256" key="4">
    <source>
        <dbReference type="SAM" id="Coils"/>
    </source>
</evidence>
<feature type="domain" description="HYR" evidence="7">
    <location>
        <begin position="634"/>
        <end position="716"/>
    </location>
</feature>
<keyword evidence="9" id="KW-1185">Reference proteome</keyword>
<evidence type="ECO:0000259" key="8">
    <source>
        <dbReference type="PROSITE" id="PS50923"/>
    </source>
</evidence>
<dbReference type="CDD" id="cd01450">
    <property type="entry name" value="vWFA_subfamily_ECM"/>
    <property type="match status" value="1"/>
</dbReference>
<feature type="domain" description="VWFA" evidence="6">
    <location>
        <begin position="65"/>
        <end position="241"/>
    </location>
</feature>
<feature type="domain" description="Sushi" evidence="8">
    <location>
        <begin position="572"/>
        <end position="635"/>
    </location>
</feature>
<dbReference type="CDD" id="cd00033">
    <property type="entry name" value="CCP"/>
    <property type="match status" value="3"/>
</dbReference>
<dbReference type="InterPro" id="IPR000436">
    <property type="entry name" value="Sushi_SCR_CCP_dom"/>
</dbReference>
<dbReference type="SUPFAM" id="SSF57184">
    <property type="entry name" value="Growth factor receptor domain"/>
    <property type="match status" value="1"/>
</dbReference>
<dbReference type="PROSITE" id="PS50234">
    <property type="entry name" value="VWFA"/>
    <property type="match status" value="1"/>
</dbReference>
<dbReference type="RefSeq" id="XP_022091513.1">
    <property type="nucleotide sequence ID" value="XM_022235821.1"/>
</dbReference>
<organism evidence="9 10">
    <name type="scientific">Acanthaster planci</name>
    <name type="common">Crown-of-thorns starfish</name>
    <dbReference type="NCBI Taxonomy" id="133434"/>
    <lineage>
        <taxon>Eukaryota</taxon>
        <taxon>Metazoa</taxon>
        <taxon>Echinodermata</taxon>
        <taxon>Eleutherozoa</taxon>
        <taxon>Asterozoa</taxon>
        <taxon>Asteroidea</taxon>
        <taxon>Valvatacea</taxon>
        <taxon>Valvatida</taxon>
        <taxon>Acanthasteridae</taxon>
        <taxon>Acanthaster</taxon>
    </lineage>
</organism>
<dbReference type="InterPro" id="IPR043555">
    <property type="entry name" value="SRPX-like"/>
</dbReference>
<keyword evidence="3" id="KW-0768">Sushi</keyword>
<feature type="domain" description="Sushi" evidence="8">
    <location>
        <begin position="878"/>
        <end position="941"/>
    </location>
</feature>
<evidence type="ECO:0000256" key="1">
    <source>
        <dbReference type="ARBA" id="ARBA00022737"/>
    </source>
</evidence>
<feature type="domain" description="Sushi" evidence="8">
    <location>
        <begin position="358"/>
        <end position="421"/>
    </location>
</feature>
<gene>
    <name evidence="10" type="primary">LOC110979768</name>
</gene>
<proteinExistence type="predicted"/>
<keyword evidence="5" id="KW-0732">Signal</keyword>
<sequence>MNPPLALGILFLLAISWMLCPTIKAQIYPECPRTATDTEQNRLEIRETSRKFVQILERYQNRPVEIVFVLDSSGSVGSGNFGCEVQFVRHFSKLFSVSPETSRVAVVTYSSCNKIYTDLDYINSPVGKNKCTLLGTDLPRVYYRGGGRCTAYALRRAHSLLVASRPSTQKIVFLLIAGQSNDGGSPLTVAAELRNIATVFAIGLGDGINVDELNGIATSPSSDHVFLLTHLTDVETLAEKVIGDQVDTASWDHNVPSDLCNSLCRGSNCCDSRATCSCATRIGIYGCACHPGYTGDGRLNQCTACPRGTFKSQYGNQACASCPTLSTTAAEGSTSLNACECLPGHRGSPSTQVPCTPITCQQLSFPESSGVLLVPPNCGNLYGTECRMQCLPNYRPQPGTADQLMCLASGQWSDTPLQCDEYPCPDFPPPLNGALVCDTWLGGQFCRVACNENFDFNRKPATEYFCDNSAQWAPSPLSFDDPAEFRVPWPDCTEMRDPTVEATHHAQFYVGDCQLDNNARVQIAADFVARFQELNRIIPGFCSADTSCSVENVSVMCGDTTQGEEEISETTVTCPALLPLRHGSMRPLNCTTRRPVNSTCLFKCKEGYRLQGPAFRMCEASGNWSQAGEEATCVDQEAPRNIYCPDNIKIESNERQTSVNWTVPTFKDNSGEPIQTTFNRVPGSHFSYGPPELIWYRAEDGAGNTAFCNFTVVVRQYLCPYFPPPLNGALACETWLGGQFCRVACNENFDFNRKPATEYFCGSSAQWAQSPLSFDDPAEFRVPWPDCTEMRDLRADVLSGDQFYIGDCQLDENAKAQIAADFVARFQQLDQILPGFCQADYGCTVENVEVTCGDMTLEGKEISRTSQQLRQNISAAAITCPALPPLRHGSIHPTTCSTRRPLNFICMFKCKDGFKLRGPSFKTCEAGGSWSRAGEEVACVDDTPPEIITCPRSVVKDADPGLSSAEASWDMPTFQDNLDRTDALTVTVTPDGLNSPHRFEIGSVVITYNVTDRAGLSSLCVLKVVIRDTQPPTVEVCPGPIIDITSRTRTKSVSWDEPQFDDNSRQDLHIVKSHEQGANFTWGSHIVTYTATDGAGLSAECRFTIRLGHNRCPNYPDPRNGGRACDEWLFGVFCRIYCKEAFDFPQRPAHYYICSQGRWRTFPPRMAIPWPDCSEIADSYGYRRGMVSQYYVGDCSNEKARQAIKAAFVDDFKRSVKRNGGCVADNACTVEYVTLYCGDIDEDRRRRRRRQIASDGTDFGSIVTIDFTVSTKIYSLDKTRYKDQLANAEQTLDEISRDYERIAQAGQMRLVVENETLLVVEGSVTINKSVPMCRRGSVALNDTNCISCAVGSHFDSRTETCKVCAEGTYQDEEGQDECKPCPWGTWTDGPRAKNSSECLPECKPGTFSLTGLATCRPCPQGSFQPSFKQTSCLPCREGTTTSSKGSRSSSNCQAICGPGTFSATGLHPCQPCPLGSYQPAEQQTRCIPCAGSGTTAVNGAASEDECKGTE</sequence>
<dbReference type="Gene3D" id="3.40.50.410">
    <property type="entry name" value="von Willebrand factor, type A domain"/>
    <property type="match status" value="1"/>
</dbReference>
<dbReference type="SUPFAM" id="SSF57535">
    <property type="entry name" value="Complement control module/SCR domain"/>
    <property type="match status" value="5"/>
</dbReference>
<dbReference type="InterPro" id="IPR009030">
    <property type="entry name" value="Growth_fac_rcpt_cys_sf"/>
</dbReference>
<feature type="chain" id="PRO_5034837602" evidence="5">
    <location>
        <begin position="26"/>
        <end position="1510"/>
    </location>
</feature>
<keyword evidence="1" id="KW-0677">Repeat</keyword>
<dbReference type="Gene3D" id="2.10.50.10">
    <property type="entry name" value="Tumor Necrosis Factor Receptor, subunit A, domain 2"/>
    <property type="match status" value="4"/>
</dbReference>
<feature type="coiled-coil region" evidence="4">
    <location>
        <begin position="1278"/>
        <end position="1305"/>
    </location>
</feature>
<feature type="domain" description="HYR" evidence="7">
    <location>
        <begin position="1027"/>
        <end position="1109"/>
    </location>
</feature>
<evidence type="ECO:0000313" key="10">
    <source>
        <dbReference type="RefSeq" id="XP_022091513.1"/>
    </source>
</evidence>
<feature type="signal peptide" evidence="5">
    <location>
        <begin position="1"/>
        <end position="25"/>
    </location>
</feature>
<evidence type="ECO:0000313" key="9">
    <source>
        <dbReference type="Proteomes" id="UP000694845"/>
    </source>
</evidence>
<dbReference type="InterPro" id="IPR036465">
    <property type="entry name" value="vWFA_dom_sf"/>
</dbReference>
<dbReference type="PANTHER" id="PTHR46343:SF2">
    <property type="entry name" value="SUSHI_VON WILLEBRAND FACTOR TYPE A_EGF_PENTRAXIN DOMAIN-CONTAINING 1"/>
    <property type="match status" value="1"/>
</dbReference>
<dbReference type="InterPro" id="IPR035976">
    <property type="entry name" value="Sushi/SCR/CCP_sf"/>
</dbReference>
<dbReference type="InterPro" id="IPR002035">
    <property type="entry name" value="VWF_A"/>
</dbReference>
<dbReference type="SMART" id="SM00032">
    <property type="entry name" value="CCP"/>
    <property type="match status" value="6"/>
</dbReference>
<dbReference type="Proteomes" id="UP000694845">
    <property type="component" value="Unplaced"/>
</dbReference>
<dbReference type="InterPro" id="IPR011641">
    <property type="entry name" value="Tyr-kin_ephrin_A/B_rcpt-like"/>
</dbReference>
<accession>A0A8B7YE33</accession>
<dbReference type="PROSITE" id="PS50825">
    <property type="entry name" value="HYR"/>
    <property type="match status" value="3"/>
</dbReference>
<dbReference type="Pfam" id="PF00092">
    <property type="entry name" value="VWA"/>
    <property type="match status" value="1"/>
</dbReference>
<name>A0A8B7YE33_ACAPL</name>
<feature type="domain" description="HYR" evidence="7">
    <location>
        <begin position="940"/>
        <end position="1026"/>
    </location>
</feature>
<keyword evidence="4" id="KW-0175">Coiled coil</keyword>
<dbReference type="GeneID" id="110979768"/>
<reference evidence="10" key="1">
    <citation type="submission" date="2025-08" db="UniProtKB">
        <authorList>
            <consortium name="RefSeq"/>
        </authorList>
    </citation>
    <scope>IDENTIFICATION</scope>
</reference>
<dbReference type="Pfam" id="PF07699">
    <property type="entry name" value="Ephrin_rec_like"/>
    <property type="match status" value="4"/>
</dbReference>
<dbReference type="OrthoDB" id="6515930at2759"/>
<dbReference type="SUPFAM" id="SSF53300">
    <property type="entry name" value="vWA-like"/>
    <property type="match status" value="1"/>
</dbReference>